<evidence type="ECO:0000256" key="2">
    <source>
        <dbReference type="ARBA" id="ARBA00003670"/>
    </source>
</evidence>
<feature type="region of interest" description="Disordered" evidence="13">
    <location>
        <begin position="1"/>
        <end position="20"/>
    </location>
</feature>
<evidence type="ECO:0000256" key="7">
    <source>
        <dbReference type="ARBA" id="ARBA00023239"/>
    </source>
</evidence>
<feature type="active site" evidence="10 12">
    <location>
        <position position="580"/>
    </location>
</feature>
<proteinExistence type="inferred from homology"/>
<dbReference type="GO" id="GO:0015977">
    <property type="term" value="P:carbon fixation"/>
    <property type="evidence" value="ECO:0007669"/>
    <property type="project" value="UniProtKB-UniRule"/>
</dbReference>
<protein>
    <recommendedName>
        <fullName evidence="5 10">Phosphoenolpyruvate carboxylase</fullName>
        <shortName evidence="10">PEPC</shortName>
        <shortName evidence="10">PEPCase</shortName>
        <ecNumber evidence="4 10">4.1.1.31</ecNumber>
    </recommendedName>
</protein>
<name>A0A3S4LFR6_CHRVL</name>
<feature type="active site" evidence="10 11">
    <location>
        <position position="150"/>
    </location>
</feature>
<dbReference type="PANTHER" id="PTHR30523:SF6">
    <property type="entry name" value="PHOSPHOENOLPYRUVATE CARBOXYLASE"/>
    <property type="match status" value="1"/>
</dbReference>
<dbReference type="InterPro" id="IPR033129">
    <property type="entry name" value="PEPCASE_His_AS"/>
</dbReference>
<keyword evidence="8 10" id="KW-0120">Carbon dioxide fixation</keyword>
<accession>A0A3S4LFR6</accession>
<evidence type="ECO:0000256" key="8">
    <source>
        <dbReference type="ARBA" id="ARBA00023300"/>
    </source>
</evidence>
<dbReference type="GO" id="GO:0005829">
    <property type="term" value="C:cytosol"/>
    <property type="evidence" value="ECO:0007669"/>
    <property type="project" value="TreeGrafter"/>
</dbReference>
<dbReference type="Gene3D" id="1.20.1440.90">
    <property type="entry name" value="Phosphoenolpyruvate/pyruvate domain"/>
    <property type="match status" value="1"/>
</dbReference>
<reference evidence="14 15" key="1">
    <citation type="submission" date="2018-12" db="EMBL/GenBank/DDBJ databases">
        <authorList>
            <consortium name="Pathogen Informatics"/>
        </authorList>
    </citation>
    <scope>NUCLEOTIDE SEQUENCE [LARGE SCALE GENOMIC DNA]</scope>
    <source>
        <strain evidence="14 15">NCTC9695</strain>
    </source>
</reference>
<comment type="cofactor">
    <cofactor evidence="1 10">
        <name>Mg(2+)</name>
        <dbReference type="ChEBI" id="CHEBI:18420"/>
    </cofactor>
</comment>
<dbReference type="InterPro" id="IPR015813">
    <property type="entry name" value="Pyrv/PenolPyrv_kinase-like_dom"/>
</dbReference>
<dbReference type="InterPro" id="IPR018129">
    <property type="entry name" value="PEP_COase_Lys_AS"/>
</dbReference>
<dbReference type="GO" id="GO:0000287">
    <property type="term" value="F:magnesium ion binding"/>
    <property type="evidence" value="ECO:0007669"/>
    <property type="project" value="UniProtKB-UniRule"/>
</dbReference>
<sequence length="914" mass="100566">MAPVAMPDESNTGTMNMSEHDKDLPLRADLACLDRLLSEVVGEQEGAVVSGAVQAIALRRGDERSHPLPQLAPEAAASLLRACGLYAQLFNIAEDLHHNRRRRAHQLAGSAPQQGSLPRALQRLRQDGVSFHALHQLLSHAKVGAILTAHPTEVQRQSVLDGHRAVRRFLSQLNAADLTPEEREALEAKLKRAILALWQTSEIRHFKMTVRDEITNGVAYHPLAFFEALPALYRRLEREIGQLWGEEARLPSFIRVGSWIGGDRDGNPNVDAGLLRHAVTRQSQQAFEYYLQELKSLYRELSLSSRLVEAGAEVLALAEQSPDQAVSRGEEPYRRALATMQGKLRATARLRGVELACRWDERAPYRDHRELIQDLASLSASLRAHGSALLADGRLSRLIRSVDVFGFFLMPLDLRQHAAVHEGVVAELFSAAGLEEYRALDEAARVRVLTRELATPRLLFSPYLRYGEQAEKELAIFREAAAIQRDFGVEAIGQCIISNCASVSDILALALLCKEAGLIRLEDGQPRASVNLVPLFETIADLENSEAVMRALFALPWYKQLLDSRERVQEVMLGYSDSNKDGGYLTSQWQLWQAETRLVKVFADAGARLQLFHGRGGSVGRGGGPSYEAIVAQPAGSVAGRIRITEQGEVITAKYSDPAIAGRNLEALVAATLEASLGNIPGGEVDTALFDELSASAFAAYRALVETPGFMQYFLEATPVTAIARLNIGSRPASRKSLSSIGDLRAIPWVFSWSQSRLMLPGWFGVGSAVAAYVQKHGDAGLAKLQHLYRHSPFFQVMLSNMEQVLAKADLGIARRFSELVADRELAARLFGAIEAEWRKTHDAFFAITGQAELLEGNPTLRRSLETRLPFLDALGLLQADLLARLRAEPDDEDTLYAIHLTINGTSAGLRNTG</sequence>
<dbReference type="PROSITE" id="PS00781">
    <property type="entry name" value="PEPCASE_1"/>
    <property type="match status" value="1"/>
</dbReference>
<dbReference type="PRINTS" id="PR00150">
    <property type="entry name" value="PEPCARBXLASE"/>
</dbReference>
<evidence type="ECO:0000256" key="4">
    <source>
        <dbReference type="ARBA" id="ARBA00012305"/>
    </source>
</evidence>
<dbReference type="EC" id="4.1.1.31" evidence="4 10"/>
<comment type="function">
    <text evidence="2 10">Forms oxaloacetate, a four-carbon dicarboxylic acid source for the tricarboxylic acid cycle.</text>
</comment>
<dbReference type="Proteomes" id="UP000275777">
    <property type="component" value="Chromosome"/>
</dbReference>
<dbReference type="PROSITE" id="PS00393">
    <property type="entry name" value="PEPCASE_2"/>
    <property type="match status" value="1"/>
</dbReference>
<dbReference type="NCBIfam" id="NF000584">
    <property type="entry name" value="PRK00009.1"/>
    <property type="match status" value="1"/>
</dbReference>
<dbReference type="InterPro" id="IPR022805">
    <property type="entry name" value="PEP_COase_bac/pln-type"/>
</dbReference>
<evidence type="ECO:0000256" key="11">
    <source>
        <dbReference type="PROSITE-ProRule" id="PRU10111"/>
    </source>
</evidence>
<evidence type="ECO:0000256" key="1">
    <source>
        <dbReference type="ARBA" id="ARBA00001946"/>
    </source>
</evidence>
<evidence type="ECO:0000313" key="15">
    <source>
        <dbReference type="Proteomes" id="UP000275777"/>
    </source>
</evidence>
<dbReference type="PANTHER" id="PTHR30523">
    <property type="entry name" value="PHOSPHOENOLPYRUVATE CARBOXYLASE"/>
    <property type="match status" value="1"/>
</dbReference>
<organism evidence="14 15">
    <name type="scientific">Chromobacterium violaceum</name>
    <dbReference type="NCBI Taxonomy" id="536"/>
    <lineage>
        <taxon>Bacteria</taxon>
        <taxon>Pseudomonadati</taxon>
        <taxon>Pseudomonadota</taxon>
        <taxon>Betaproteobacteria</taxon>
        <taxon>Neisseriales</taxon>
        <taxon>Chromobacteriaceae</taxon>
        <taxon>Chromobacterium</taxon>
    </lineage>
</organism>
<comment type="catalytic activity">
    <reaction evidence="9 10">
        <text>oxaloacetate + phosphate = phosphoenolpyruvate + hydrogencarbonate</text>
        <dbReference type="Rhea" id="RHEA:28370"/>
        <dbReference type="ChEBI" id="CHEBI:16452"/>
        <dbReference type="ChEBI" id="CHEBI:17544"/>
        <dbReference type="ChEBI" id="CHEBI:43474"/>
        <dbReference type="ChEBI" id="CHEBI:58702"/>
        <dbReference type="EC" id="4.1.1.31"/>
    </reaction>
</comment>
<evidence type="ECO:0000256" key="10">
    <source>
        <dbReference type="HAMAP-Rule" id="MF_00595"/>
    </source>
</evidence>
<evidence type="ECO:0000313" key="14">
    <source>
        <dbReference type="EMBL" id="VEB39676.1"/>
    </source>
</evidence>
<evidence type="ECO:0000256" key="13">
    <source>
        <dbReference type="SAM" id="MobiDB-lite"/>
    </source>
</evidence>
<keyword evidence="6 10" id="KW-0460">Magnesium</keyword>
<comment type="subunit">
    <text evidence="10">Homotetramer.</text>
</comment>
<keyword evidence="14" id="KW-0670">Pyruvate</keyword>
<evidence type="ECO:0000256" key="6">
    <source>
        <dbReference type="ARBA" id="ARBA00022842"/>
    </source>
</evidence>
<dbReference type="SUPFAM" id="SSF51621">
    <property type="entry name" value="Phosphoenolpyruvate/pyruvate domain"/>
    <property type="match status" value="1"/>
</dbReference>
<evidence type="ECO:0000256" key="12">
    <source>
        <dbReference type="PROSITE-ProRule" id="PRU10112"/>
    </source>
</evidence>
<evidence type="ECO:0000256" key="3">
    <source>
        <dbReference type="ARBA" id="ARBA00008346"/>
    </source>
</evidence>
<evidence type="ECO:0000256" key="9">
    <source>
        <dbReference type="ARBA" id="ARBA00048995"/>
    </source>
</evidence>
<dbReference type="InterPro" id="IPR021135">
    <property type="entry name" value="PEP_COase"/>
</dbReference>
<dbReference type="GO" id="GO:0008964">
    <property type="term" value="F:phosphoenolpyruvate carboxylase activity"/>
    <property type="evidence" value="ECO:0007669"/>
    <property type="project" value="UniProtKB-UniRule"/>
</dbReference>
<gene>
    <name evidence="10 14" type="primary">ppc</name>
    <name evidence="14" type="ORF">NCTC9695_00060</name>
</gene>
<dbReference type="Pfam" id="PF00311">
    <property type="entry name" value="PEPcase"/>
    <property type="match status" value="1"/>
</dbReference>
<keyword evidence="7 10" id="KW-0456">Lyase</keyword>
<dbReference type="AlphaFoldDB" id="A0A3S4LFR6"/>
<dbReference type="GO" id="GO:0006099">
    <property type="term" value="P:tricarboxylic acid cycle"/>
    <property type="evidence" value="ECO:0007669"/>
    <property type="project" value="InterPro"/>
</dbReference>
<dbReference type="HAMAP" id="MF_00595">
    <property type="entry name" value="PEPcase_type1"/>
    <property type="match status" value="1"/>
</dbReference>
<dbReference type="EMBL" id="LR134182">
    <property type="protein sequence ID" value="VEB39676.1"/>
    <property type="molecule type" value="Genomic_DNA"/>
</dbReference>
<dbReference type="GO" id="GO:0006107">
    <property type="term" value="P:oxaloacetate metabolic process"/>
    <property type="evidence" value="ECO:0007669"/>
    <property type="project" value="UniProtKB-UniRule"/>
</dbReference>
<comment type="similarity">
    <text evidence="3 10">Belongs to the PEPCase type 1 family.</text>
</comment>
<evidence type="ECO:0000256" key="5">
    <source>
        <dbReference type="ARBA" id="ARBA00022419"/>
    </source>
</evidence>